<feature type="signal peptide" evidence="6">
    <location>
        <begin position="1"/>
        <end position="21"/>
    </location>
</feature>
<dbReference type="InterPro" id="IPR000700">
    <property type="entry name" value="PAS-assoc_C"/>
</dbReference>
<dbReference type="InterPro" id="IPR035965">
    <property type="entry name" value="PAS-like_dom_sf"/>
</dbReference>
<dbReference type="RefSeq" id="WP_111956131.1">
    <property type="nucleotide sequence ID" value="NZ_CP036313.1"/>
</dbReference>
<keyword evidence="5" id="KW-0812">Transmembrane</keyword>
<name>A0A328FDK5_9BACT</name>
<dbReference type="OrthoDB" id="9813024at2"/>
<dbReference type="SMART" id="SM00388">
    <property type="entry name" value="HisKA"/>
    <property type="match status" value="1"/>
</dbReference>
<evidence type="ECO:0000313" key="12">
    <source>
        <dbReference type="Proteomes" id="UP000248798"/>
    </source>
</evidence>
<accession>A0A328FDK5</accession>
<sequence>MTRCYIYIVTMWLLACTAVCCAESQESAGRRSQRILYLNSYNNGYPWSDNILEGIRSVLPVESQSLNFQMEYLDAKRYENEQMQTILFNYLKAKFARERFDIIITSDNNALDFALKYRPDLFAGVPIVFCGINNYTPSMIEGQSAITGIAETVAFKENMDIIRRLHPTARKMVIVGSNSVTSRAIISEIRQTIEEEKIDFSFTFRTGFQLQALKTGTPDYLADLSLDTLLYIVPGGSEEVDGNLYSIQEIAAMICRATNRPVYSSWEFLMGTGIVGGKLASGLAQGKAAARLALRILDGEDPALIPVKTAEGHAYTFDHNVLKRLGADMSLLPVGSRIINEPYDFYRLNRGIFWLIISGLLVLACMVVLLAVSITQKKRANQAMEKSKMQLQLILDNIPHLVFWQDVNLNLVDVNLSFLKFFRIRDKADIINRDISSVPDLAYTAEESRQLGREVLETAAPFHARLLKIQRNDQEQVWLEINKVPLLDNKNRVAGVLSTAEDITKKINLEKQLGQAQKMEALGILSGGIAHDFNNILTSIINSAELAMDDVPEDSLTHKDLERVLSAGKRGAELVKQILTFSRPGHVRFRKLDLARVVKDAMALVEISLPGNIEVVKTMAQGKFMCRGDAIQIHQVVMNLCTNAFQALGGKSGRIEVKLDERILIDPEPGNDDHFNLPPGHYVELTVSDNGPGIDPEILDKVFDPFFSTKGKNFGSGLGLSMVHGIVQGHNGAISLTSKAYDLTRFTVLLPRIDQVEDEDRLVENNICLGQGTILFVEDDPEQRQSVPRIIEKLGYLVTAADSASQALELIRQNPSGFDLVITDYDMPKFSGLELARQLVRILPGLPVIMVSGRNVEFSRQESSNIKNFIVKPYDKAILSRGINDVLCAPARSN</sequence>
<dbReference type="AlphaFoldDB" id="A0A328FDK5"/>
<dbReference type="InterPro" id="IPR003661">
    <property type="entry name" value="HisK_dim/P_dom"/>
</dbReference>
<evidence type="ECO:0000259" key="9">
    <source>
        <dbReference type="PROSITE" id="PS50113"/>
    </source>
</evidence>
<evidence type="ECO:0000256" key="3">
    <source>
        <dbReference type="ARBA" id="ARBA00022553"/>
    </source>
</evidence>
<dbReference type="EMBL" id="CP036313">
    <property type="protein sequence ID" value="QBH15109.1"/>
    <property type="molecule type" value="Genomic_DNA"/>
</dbReference>
<evidence type="ECO:0000313" key="11">
    <source>
        <dbReference type="EMBL" id="RAM02216.1"/>
    </source>
</evidence>
<dbReference type="PANTHER" id="PTHR43065:SF42">
    <property type="entry name" value="TWO-COMPONENT SENSOR PPRA"/>
    <property type="match status" value="1"/>
</dbReference>
<dbReference type="InterPro" id="IPR005467">
    <property type="entry name" value="His_kinase_dom"/>
</dbReference>
<evidence type="ECO:0000313" key="13">
    <source>
        <dbReference type="Proteomes" id="UP000293902"/>
    </source>
</evidence>
<evidence type="ECO:0000256" key="4">
    <source>
        <dbReference type="PROSITE-ProRule" id="PRU00169"/>
    </source>
</evidence>
<protein>
    <recommendedName>
        <fullName evidence="2">histidine kinase</fullName>
        <ecNumber evidence="2">2.7.13.3</ecNumber>
    </recommendedName>
</protein>
<dbReference type="SMART" id="SM00448">
    <property type="entry name" value="REC"/>
    <property type="match status" value="1"/>
</dbReference>
<feature type="domain" description="PAC" evidence="9">
    <location>
        <begin position="460"/>
        <end position="515"/>
    </location>
</feature>
<feature type="domain" description="Histidine kinase" evidence="7">
    <location>
        <begin position="528"/>
        <end position="754"/>
    </location>
</feature>
<dbReference type="InterPro" id="IPR036097">
    <property type="entry name" value="HisK_dim/P_sf"/>
</dbReference>
<dbReference type="InterPro" id="IPR004358">
    <property type="entry name" value="Sig_transdc_His_kin-like_C"/>
</dbReference>
<dbReference type="Proteomes" id="UP000293902">
    <property type="component" value="Chromosome"/>
</dbReference>
<evidence type="ECO:0000259" key="8">
    <source>
        <dbReference type="PROSITE" id="PS50110"/>
    </source>
</evidence>
<evidence type="ECO:0000256" key="5">
    <source>
        <dbReference type="SAM" id="Phobius"/>
    </source>
</evidence>
<dbReference type="SUPFAM" id="SSF47384">
    <property type="entry name" value="Homodimeric domain of signal transducing histidine kinase"/>
    <property type="match status" value="1"/>
</dbReference>
<dbReference type="Proteomes" id="UP000248798">
    <property type="component" value="Unassembled WGS sequence"/>
</dbReference>
<dbReference type="PROSITE" id="PS51257">
    <property type="entry name" value="PROKAR_LIPOPROTEIN"/>
    <property type="match status" value="1"/>
</dbReference>
<dbReference type="PROSITE" id="PS50113">
    <property type="entry name" value="PAC"/>
    <property type="match status" value="1"/>
</dbReference>
<keyword evidence="6" id="KW-0732">Signal</keyword>
<reference evidence="10 13" key="2">
    <citation type="submission" date="2019-02" db="EMBL/GenBank/DDBJ databases">
        <title>Complete genome sequence of Desulfobacter hydrogenophilus AcRS1.</title>
        <authorList>
            <person name="Marietou A."/>
            <person name="Lund M.B."/>
            <person name="Marshall I.P.G."/>
            <person name="Schreiber L."/>
            <person name="Jorgensen B."/>
        </authorList>
    </citation>
    <scope>NUCLEOTIDE SEQUENCE [LARGE SCALE GENOMIC DNA]</scope>
    <source>
        <strain evidence="10 13">AcRS1</strain>
    </source>
</reference>
<feature type="chain" id="PRO_5030062935" description="histidine kinase" evidence="6">
    <location>
        <begin position="22"/>
        <end position="894"/>
    </location>
</feature>
<dbReference type="CDD" id="cd00082">
    <property type="entry name" value="HisKA"/>
    <property type="match status" value="1"/>
</dbReference>
<dbReference type="Gene3D" id="3.40.50.2300">
    <property type="match status" value="3"/>
</dbReference>
<dbReference type="InterPro" id="IPR000014">
    <property type="entry name" value="PAS"/>
</dbReference>
<proteinExistence type="predicted"/>
<dbReference type="SMART" id="SM00387">
    <property type="entry name" value="HATPase_c"/>
    <property type="match status" value="1"/>
</dbReference>
<dbReference type="Gene3D" id="3.30.565.10">
    <property type="entry name" value="Histidine kinase-like ATPase, C-terminal domain"/>
    <property type="match status" value="1"/>
</dbReference>
<keyword evidence="5" id="KW-0472">Membrane</keyword>
<feature type="domain" description="Response regulatory" evidence="8">
    <location>
        <begin position="773"/>
        <end position="887"/>
    </location>
</feature>
<dbReference type="SUPFAM" id="SSF55785">
    <property type="entry name" value="PYP-like sensor domain (PAS domain)"/>
    <property type="match status" value="1"/>
</dbReference>
<comment type="catalytic activity">
    <reaction evidence="1">
        <text>ATP + protein L-histidine = ADP + protein N-phospho-L-histidine.</text>
        <dbReference type="EC" id="2.7.13.3"/>
    </reaction>
</comment>
<reference evidence="11 12" key="1">
    <citation type="submission" date="2018-06" db="EMBL/GenBank/DDBJ databases">
        <title>Complete Genome Sequence of Desulfobacter hydrogenophilus (DSM3380).</title>
        <authorList>
            <person name="Marietou A."/>
            <person name="Schreiber L."/>
            <person name="Marshall I."/>
            <person name="Jorgensen B."/>
        </authorList>
    </citation>
    <scope>NUCLEOTIDE SEQUENCE [LARGE SCALE GENOMIC DNA]</scope>
    <source>
        <strain evidence="11 12">DSM 3380</strain>
    </source>
</reference>
<keyword evidence="3 4" id="KW-0597">Phosphoprotein</keyword>
<dbReference type="EC" id="2.7.13.3" evidence="2"/>
<dbReference type="Gene3D" id="3.30.450.20">
    <property type="entry name" value="PAS domain"/>
    <property type="match status" value="1"/>
</dbReference>
<dbReference type="InterPro" id="IPR001789">
    <property type="entry name" value="Sig_transdc_resp-reg_receiver"/>
</dbReference>
<dbReference type="InterPro" id="IPR036890">
    <property type="entry name" value="HATPase_C_sf"/>
</dbReference>
<evidence type="ECO:0000256" key="2">
    <source>
        <dbReference type="ARBA" id="ARBA00012438"/>
    </source>
</evidence>
<dbReference type="InterPro" id="IPR003594">
    <property type="entry name" value="HATPase_dom"/>
</dbReference>
<dbReference type="SUPFAM" id="SSF52172">
    <property type="entry name" value="CheY-like"/>
    <property type="match status" value="1"/>
</dbReference>
<dbReference type="Pfam" id="PF13426">
    <property type="entry name" value="PAS_9"/>
    <property type="match status" value="1"/>
</dbReference>
<keyword evidence="5" id="KW-1133">Transmembrane helix</keyword>
<organism evidence="11 12">
    <name type="scientific">Desulfobacter hydrogenophilus</name>
    <dbReference type="NCBI Taxonomy" id="2291"/>
    <lineage>
        <taxon>Bacteria</taxon>
        <taxon>Pseudomonadati</taxon>
        <taxon>Thermodesulfobacteriota</taxon>
        <taxon>Desulfobacteria</taxon>
        <taxon>Desulfobacterales</taxon>
        <taxon>Desulfobacteraceae</taxon>
        <taxon>Desulfobacter</taxon>
    </lineage>
</organism>
<dbReference type="Gene3D" id="1.10.287.130">
    <property type="match status" value="1"/>
</dbReference>
<feature type="modified residue" description="4-aspartylphosphate" evidence="4">
    <location>
        <position position="824"/>
    </location>
</feature>
<dbReference type="Pfam" id="PF00072">
    <property type="entry name" value="Response_reg"/>
    <property type="match status" value="1"/>
</dbReference>
<feature type="transmembrane region" description="Helical" evidence="5">
    <location>
        <begin position="352"/>
        <end position="374"/>
    </location>
</feature>
<dbReference type="InterPro" id="IPR011006">
    <property type="entry name" value="CheY-like_superfamily"/>
</dbReference>
<dbReference type="PRINTS" id="PR00344">
    <property type="entry name" value="BCTRLSENSOR"/>
</dbReference>
<dbReference type="PROSITE" id="PS50110">
    <property type="entry name" value="RESPONSE_REGULATORY"/>
    <property type="match status" value="1"/>
</dbReference>
<dbReference type="PROSITE" id="PS50109">
    <property type="entry name" value="HIS_KIN"/>
    <property type="match status" value="1"/>
</dbReference>
<evidence type="ECO:0000313" key="10">
    <source>
        <dbReference type="EMBL" id="QBH15109.1"/>
    </source>
</evidence>
<evidence type="ECO:0000256" key="6">
    <source>
        <dbReference type="SAM" id="SignalP"/>
    </source>
</evidence>
<dbReference type="Pfam" id="PF00512">
    <property type="entry name" value="HisKA"/>
    <property type="match status" value="1"/>
</dbReference>
<dbReference type="CDD" id="cd00156">
    <property type="entry name" value="REC"/>
    <property type="match status" value="1"/>
</dbReference>
<dbReference type="SUPFAM" id="SSF55874">
    <property type="entry name" value="ATPase domain of HSP90 chaperone/DNA topoisomerase II/histidine kinase"/>
    <property type="match status" value="1"/>
</dbReference>
<keyword evidence="13" id="KW-1185">Reference proteome</keyword>
<dbReference type="Pfam" id="PF02518">
    <property type="entry name" value="HATPase_c"/>
    <property type="match status" value="1"/>
</dbReference>
<evidence type="ECO:0000256" key="1">
    <source>
        <dbReference type="ARBA" id="ARBA00000085"/>
    </source>
</evidence>
<dbReference type="NCBIfam" id="TIGR00229">
    <property type="entry name" value="sensory_box"/>
    <property type="match status" value="1"/>
</dbReference>
<keyword evidence="11" id="KW-0418">Kinase</keyword>
<dbReference type="PANTHER" id="PTHR43065">
    <property type="entry name" value="SENSOR HISTIDINE KINASE"/>
    <property type="match status" value="1"/>
</dbReference>
<dbReference type="EMBL" id="QLNI01000017">
    <property type="protein sequence ID" value="RAM02216.1"/>
    <property type="molecule type" value="Genomic_DNA"/>
</dbReference>
<keyword evidence="11" id="KW-0808">Transferase</keyword>
<gene>
    <name evidence="11" type="ORF">DO021_09750</name>
    <name evidence="10" type="ORF">EYB58_20590</name>
</gene>
<evidence type="ECO:0000259" key="7">
    <source>
        <dbReference type="PROSITE" id="PS50109"/>
    </source>
</evidence>
<dbReference type="GO" id="GO:0000155">
    <property type="term" value="F:phosphorelay sensor kinase activity"/>
    <property type="evidence" value="ECO:0007669"/>
    <property type="project" value="InterPro"/>
</dbReference>